<keyword evidence="4" id="KW-1185">Reference proteome</keyword>
<dbReference type="PANTHER" id="PTHR38431">
    <property type="entry name" value="BLL2305 PROTEIN"/>
    <property type="match status" value="1"/>
</dbReference>
<dbReference type="AlphaFoldDB" id="A0A0K2ZEM8"/>
<dbReference type="InterPro" id="IPR036388">
    <property type="entry name" value="WH-like_DNA-bd_sf"/>
</dbReference>
<dbReference type="SUPFAM" id="SSF53850">
    <property type="entry name" value="Periplasmic binding protein-like II"/>
    <property type="match status" value="1"/>
</dbReference>
<dbReference type="Gene3D" id="1.10.10.10">
    <property type="entry name" value="Winged helix-like DNA-binding domain superfamily/Winged helix DNA-binding domain"/>
    <property type="match status" value="1"/>
</dbReference>
<dbReference type="Pfam" id="PF00126">
    <property type="entry name" value="HTH_1"/>
    <property type="match status" value="1"/>
</dbReference>
<evidence type="ECO:0000259" key="2">
    <source>
        <dbReference type="Pfam" id="PF12727"/>
    </source>
</evidence>
<dbReference type="PANTHER" id="PTHR38431:SF1">
    <property type="entry name" value="BLL2305 PROTEIN"/>
    <property type="match status" value="1"/>
</dbReference>
<feature type="domain" description="HTH lysR-type" evidence="1">
    <location>
        <begin position="24"/>
        <end position="82"/>
    </location>
</feature>
<dbReference type="InterPro" id="IPR024370">
    <property type="entry name" value="PBP_domain"/>
</dbReference>
<dbReference type="SUPFAM" id="SSF46785">
    <property type="entry name" value="Winged helix' DNA-binding domain"/>
    <property type="match status" value="1"/>
</dbReference>
<proteinExistence type="predicted"/>
<dbReference type="InterPro" id="IPR036390">
    <property type="entry name" value="WH_DNA-bd_sf"/>
</dbReference>
<dbReference type="Proteomes" id="UP000046187">
    <property type="component" value="Unassembled WGS sequence"/>
</dbReference>
<evidence type="ECO:0000259" key="1">
    <source>
        <dbReference type="Pfam" id="PF00126"/>
    </source>
</evidence>
<sequence>MYKVTIQPQWELHTEDGQRLPPRLAELLLAIRDTGSLAAACRQTGLSYRYAWGTLREARRLFGQPLLRATRGRGARLAPIGERLVWAEQRLAARLAPTLQNLASELETELERVFRHKAAPLRLHASHGFGVETLRRCMLLAGAPLELKYRSPDEALAALRNDACDLASLHLPIGELERELLDHYRARLDPHGDCVLHLATRTQGLVLAPGNPKRIHALPDLLRADVRFIHRQPGSGTRLLLECLLARQGLPLRGVHGADMEELTHAAVAAYVASGLADAGFGLEPPARRYGLDFIPIVSERYFLLCRRAALDSGHLAPIVDLLRSDSFRHELGLLPGYDAHDCGRVQALAEAFPGLL</sequence>
<protein>
    <recommendedName>
        <fullName evidence="5">LysR family transcriptional regulator</fullName>
    </recommendedName>
</protein>
<dbReference type="GO" id="GO:0003700">
    <property type="term" value="F:DNA-binding transcription factor activity"/>
    <property type="evidence" value="ECO:0007669"/>
    <property type="project" value="InterPro"/>
</dbReference>
<dbReference type="RefSeq" id="WP_053834381.1">
    <property type="nucleotide sequence ID" value="NZ_CXOI01000012.1"/>
</dbReference>
<organism evidence="3 4">
    <name type="scientific">Xanthomonas graminis pv. arrhenatheri LMG 727</name>
    <dbReference type="NCBI Taxonomy" id="1195923"/>
    <lineage>
        <taxon>Bacteria</taxon>
        <taxon>Pseudomonadati</taxon>
        <taxon>Pseudomonadota</taxon>
        <taxon>Gammaproteobacteria</taxon>
        <taxon>Lysobacterales</taxon>
        <taxon>Lysobacteraceae</taxon>
        <taxon>Xanthomonas</taxon>
        <taxon>Xanthomonas translucens group</taxon>
        <taxon>Xanthomonas graminis</taxon>
    </lineage>
</organism>
<evidence type="ECO:0000313" key="3">
    <source>
        <dbReference type="EMBL" id="CTP83993.1"/>
    </source>
</evidence>
<dbReference type="Pfam" id="PF12727">
    <property type="entry name" value="PBP_like"/>
    <property type="match status" value="1"/>
</dbReference>
<accession>A0A0K2ZEM8</accession>
<evidence type="ECO:0000313" key="4">
    <source>
        <dbReference type="Proteomes" id="UP000046187"/>
    </source>
</evidence>
<reference evidence="4" key="1">
    <citation type="submission" date="2015-07" db="EMBL/GenBank/DDBJ databases">
        <authorList>
            <person name="Wibberg D."/>
        </authorList>
    </citation>
    <scope>NUCLEOTIDE SEQUENCE [LARGE SCALE GENOMIC DNA]</scope>
</reference>
<dbReference type="InterPro" id="IPR000847">
    <property type="entry name" value="LysR_HTH_N"/>
</dbReference>
<evidence type="ECO:0008006" key="5">
    <source>
        <dbReference type="Google" id="ProtNLM"/>
    </source>
</evidence>
<gene>
    <name evidence="3" type="ORF">XTALMG727_0841</name>
</gene>
<dbReference type="EMBL" id="CXOI01000012">
    <property type="protein sequence ID" value="CTP83993.1"/>
    <property type="molecule type" value="Genomic_DNA"/>
</dbReference>
<feature type="domain" description="PBP" evidence="2">
    <location>
        <begin position="145"/>
        <end position="323"/>
    </location>
</feature>
<name>A0A0K2ZEM8_9XANT</name>